<evidence type="ECO:0008006" key="3">
    <source>
        <dbReference type="Google" id="ProtNLM"/>
    </source>
</evidence>
<reference evidence="1 2" key="1">
    <citation type="journal article" date="2014" name="Nature">
        <title>An environmental bacterial taxon with a large and distinct metabolic repertoire.</title>
        <authorList>
            <person name="Wilson M.C."/>
            <person name="Mori T."/>
            <person name="Ruckert C."/>
            <person name="Uria A.R."/>
            <person name="Helf M.J."/>
            <person name="Takada K."/>
            <person name="Gernert C."/>
            <person name="Steffens U.A."/>
            <person name="Heycke N."/>
            <person name="Schmitt S."/>
            <person name="Rinke C."/>
            <person name="Helfrich E.J."/>
            <person name="Brachmann A.O."/>
            <person name="Gurgui C."/>
            <person name="Wakimoto T."/>
            <person name="Kracht M."/>
            <person name="Crusemann M."/>
            <person name="Hentschel U."/>
            <person name="Abe I."/>
            <person name="Matsunaga S."/>
            <person name="Kalinowski J."/>
            <person name="Takeyama H."/>
            <person name="Piel J."/>
        </authorList>
    </citation>
    <scope>NUCLEOTIDE SEQUENCE [LARGE SCALE GENOMIC DNA]</scope>
    <source>
        <strain evidence="2">TSY1</strain>
    </source>
</reference>
<name>W4LB47_ENTF1</name>
<gene>
    <name evidence="1" type="ORF">ETSY1_31845</name>
</gene>
<dbReference type="EMBL" id="AZHW01000952">
    <property type="protein sequence ID" value="ETW95159.1"/>
    <property type="molecule type" value="Genomic_DNA"/>
</dbReference>
<sequence>MLLLPQRDVRTLESVLDIHTGHPPARGVGWLSYDHQEWPVYGMDAALNPVSDVPASQRICTLLILAEGYFGLLCSDITTVQGSAVEFRPLPPAMAKPNTPLSALALFRDRVGLVSTTMALAAHFHVNVATLTIT</sequence>
<proteinExistence type="predicted"/>
<dbReference type="AlphaFoldDB" id="W4LB47"/>
<organism evidence="1 2">
    <name type="scientific">Entotheonella factor</name>
    <dbReference type="NCBI Taxonomy" id="1429438"/>
    <lineage>
        <taxon>Bacteria</taxon>
        <taxon>Pseudomonadati</taxon>
        <taxon>Nitrospinota/Tectimicrobiota group</taxon>
        <taxon>Candidatus Tectimicrobiota</taxon>
        <taxon>Candidatus Entotheonellia</taxon>
        <taxon>Candidatus Entotheonellales</taxon>
        <taxon>Candidatus Entotheonellaceae</taxon>
        <taxon>Candidatus Entotheonella</taxon>
    </lineage>
</organism>
<keyword evidence="2" id="KW-1185">Reference proteome</keyword>
<dbReference type="Proteomes" id="UP000019141">
    <property type="component" value="Unassembled WGS sequence"/>
</dbReference>
<dbReference type="HOGENOM" id="CLU_1892346_0_0_7"/>
<protein>
    <recommendedName>
        <fullName evidence="3">CheW-like domain-containing protein</fullName>
    </recommendedName>
</protein>
<comment type="caution">
    <text evidence="1">The sequence shown here is derived from an EMBL/GenBank/DDBJ whole genome shotgun (WGS) entry which is preliminary data.</text>
</comment>
<evidence type="ECO:0000313" key="2">
    <source>
        <dbReference type="Proteomes" id="UP000019141"/>
    </source>
</evidence>
<evidence type="ECO:0000313" key="1">
    <source>
        <dbReference type="EMBL" id="ETW95159.1"/>
    </source>
</evidence>
<accession>W4LB47</accession>